<evidence type="ECO:0000256" key="2">
    <source>
        <dbReference type="ARBA" id="ARBA00023054"/>
    </source>
</evidence>
<reference evidence="4 5" key="1">
    <citation type="submission" date="2016-10" db="EMBL/GenBank/DDBJ databases">
        <authorList>
            <person name="de Groot N.N."/>
        </authorList>
    </citation>
    <scope>NUCLEOTIDE SEQUENCE [LARGE SCALE GENOMIC DNA]</scope>
    <source>
        <strain evidence="4 5">DSM 6793</strain>
    </source>
</reference>
<evidence type="ECO:0000256" key="1">
    <source>
        <dbReference type="ARBA" id="ARBA00004196"/>
    </source>
</evidence>
<gene>
    <name evidence="4" type="ORF">SAMN05421780_101593</name>
</gene>
<evidence type="ECO:0000313" key="5">
    <source>
        <dbReference type="Proteomes" id="UP000199514"/>
    </source>
</evidence>
<dbReference type="RefSeq" id="WP_091507009.1">
    <property type="nucleotide sequence ID" value="NZ_FOLE01000001.1"/>
</dbReference>
<dbReference type="STRING" id="927664.SAMN05421780_101593"/>
<dbReference type="EMBL" id="FOLE01000001">
    <property type="protein sequence ID" value="SFB81373.1"/>
    <property type="molecule type" value="Genomic_DNA"/>
</dbReference>
<dbReference type="PROSITE" id="PS51257">
    <property type="entry name" value="PROKAR_LIPOPROTEIN"/>
    <property type="match status" value="1"/>
</dbReference>
<name>A0A1I1E8U5_9BACT</name>
<keyword evidence="5" id="KW-1185">Reference proteome</keyword>
<evidence type="ECO:0000259" key="3">
    <source>
        <dbReference type="Pfam" id="PF25954"/>
    </source>
</evidence>
<accession>A0A1I1E8U5</accession>
<sequence length="367" mass="41295">MNLSKNIVLSLAMSAALMQGCLNREKPIHPSRRDVTQAIYASGKVYPLNYYRANSSVGGYLQKLYVQVGDSVREGQPLFSIKNELSDYNISVARNNMALAKSNLAENSSMMKAAREEIAAAYTKFRLDSTNYVRYKNLWAEQATTQVALDQARTLSETSFQNYQRAQETYKSTRQKLRTDVANAEQVYKSQQVGKDNFTINSAINGRVYDIAGRLGELIAPQVVVMEIGQAGAYEVELAIDETDINWIREGQEVVYSSDAFPNRYFSGKIKKIYPKIGLVNKSIKALATIEMPTDVKFYAGSTIEANIIFEKQKNVLVLPKFYVHNDSVRVNRDGKAQRIKIKTGLNDVEFVQIVEGLSEQDEVFKP</sequence>
<dbReference type="Gene3D" id="1.10.287.470">
    <property type="entry name" value="Helix hairpin bin"/>
    <property type="match status" value="1"/>
</dbReference>
<dbReference type="InterPro" id="IPR050465">
    <property type="entry name" value="UPF0194_transport"/>
</dbReference>
<dbReference type="OrthoDB" id="869610at2"/>
<organism evidence="4 5">
    <name type="scientific">Flexibacter flexilis DSM 6793</name>
    <dbReference type="NCBI Taxonomy" id="927664"/>
    <lineage>
        <taxon>Bacteria</taxon>
        <taxon>Pseudomonadati</taxon>
        <taxon>Bacteroidota</taxon>
        <taxon>Cytophagia</taxon>
        <taxon>Cytophagales</taxon>
        <taxon>Flexibacteraceae</taxon>
        <taxon>Flexibacter</taxon>
    </lineage>
</organism>
<keyword evidence="2" id="KW-0175">Coiled coil</keyword>
<dbReference type="AlphaFoldDB" id="A0A1I1E8U5"/>
<dbReference type="Gene3D" id="2.40.420.20">
    <property type="match status" value="1"/>
</dbReference>
<dbReference type="SUPFAM" id="SSF111369">
    <property type="entry name" value="HlyD-like secretion proteins"/>
    <property type="match status" value="1"/>
</dbReference>
<dbReference type="Pfam" id="PF25954">
    <property type="entry name" value="Beta-barrel_RND_2"/>
    <property type="match status" value="1"/>
</dbReference>
<dbReference type="Gene3D" id="2.40.50.100">
    <property type="match status" value="1"/>
</dbReference>
<dbReference type="GO" id="GO:0030313">
    <property type="term" value="C:cell envelope"/>
    <property type="evidence" value="ECO:0007669"/>
    <property type="project" value="UniProtKB-SubCell"/>
</dbReference>
<protein>
    <submittedName>
        <fullName evidence="4">Multidrug efflux pump subunit AcrA (Membrane-fusion protein)</fullName>
    </submittedName>
</protein>
<dbReference type="PANTHER" id="PTHR32347:SF27">
    <property type="entry name" value="RND EFFLUX PUMP MEMBRANE FUSION PROTEIN BARREL-SANDWICH DOMAIN-CONTAINING PROTEIN"/>
    <property type="match status" value="1"/>
</dbReference>
<evidence type="ECO:0000313" key="4">
    <source>
        <dbReference type="EMBL" id="SFB81373.1"/>
    </source>
</evidence>
<dbReference type="Gene3D" id="2.40.30.170">
    <property type="match status" value="1"/>
</dbReference>
<dbReference type="PANTHER" id="PTHR32347">
    <property type="entry name" value="EFFLUX SYSTEM COMPONENT YKNX-RELATED"/>
    <property type="match status" value="1"/>
</dbReference>
<dbReference type="Proteomes" id="UP000199514">
    <property type="component" value="Unassembled WGS sequence"/>
</dbReference>
<feature type="domain" description="CusB-like beta-barrel" evidence="3">
    <location>
        <begin position="236"/>
        <end position="281"/>
    </location>
</feature>
<comment type="subcellular location">
    <subcellularLocation>
        <location evidence="1">Cell envelope</location>
    </subcellularLocation>
</comment>
<proteinExistence type="predicted"/>
<dbReference type="InterPro" id="IPR058792">
    <property type="entry name" value="Beta-barrel_RND_2"/>
</dbReference>